<sequence>MPISNRFPCATRNLTTSEVHLIEKAFHSADEDKKGFLLQNDLKFAVMILFGHKLCKSEALQILETYGTDHKPWTKGLTLPQFMEAMLPKFAAADEDEEIRHTFKAFDRNCRGFLRMDDVKSAFQQICPHFAEHRVELAFKEIDRDGDGRISYKDFDFMMKFNN</sequence>
<dbReference type="AlphaFoldDB" id="A0AAV2H6B3"/>
<reference evidence="4 5" key="1">
    <citation type="submission" date="2024-04" db="EMBL/GenBank/DDBJ databases">
        <authorList>
            <consortium name="Genoscope - CEA"/>
            <person name="William W."/>
        </authorList>
    </citation>
    <scope>NUCLEOTIDE SEQUENCE [LARGE SCALE GENOMIC DNA]</scope>
</reference>
<keyword evidence="2" id="KW-0106">Calcium</keyword>
<dbReference type="Pfam" id="PF13499">
    <property type="entry name" value="EF-hand_7"/>
    <property type="match status" value="1"/>
</dbReference>
<accession>A0AAV2H6B3</accession>
<dbReference type="Proteomes" id="UP001497497">
    <property type="component" value="Unassembled WGS sequence"/>
</dbReference>
<proteinExistence type="predicted"/>
<evidence type="ECO:0000256" key="2">
    <source>
        <dbReference type="ARBA" id="ARBA00022837"/>
    </source>
</evidence>
<feature type="domain" description="EF-hand" evidence="3">
    <location>
        <begin position="94"/>
        <end position="129"/>
    </location>
</feature>
<organism evidence="4 5">
    <name type="scientific">Lymnaea stagnalis</name>
    <name type="common">Great pond snail</name>
    <name type="synonym">Helix stagnalis</name>
    <dbReference type="NCBI Taxonomy" id="6523"/>
    <lineage>
        <taxon>Eukaryota</taxon>
        <taxon>Metazoa</taxon>
        <taxon>Spiralia</taxon>
        <taxon>Lophotrochozoa</taxon>
        <taxon>Mollusca</taxon>
        <taxon>Gastropoda</taxon>
        <taxon>Heterobranchia</taxon>
        <taxon>Euthyneura</taxon>
        <taxon>Panpulmonata</taxon>
        <taxon>Hygrophila</taxon>
        <taxon>Lymnaeoidea</taxon>
        <taxon>Lymnaeidae</taxon>
        <taxon>Lymnaea</taxon>
    </lineage>
</organism>
<feature type="domain" description="EF-hand" evidence="3">
    <location>
        <begin position="130"/>
        <end position="163"/>
    </location>
</feature>
<dbReference type="GO" id="GO:0005509">
    <property type="term" value="F:calcium ion binding"/>
    <property type="evidence" value="ECO:0007669"/>
    <property type="project" value="InterPro"/>
</dbReference>
<dbReference type="FunFam" id="1.10.238.10:FF:000003">
    <property type="entry name" value="Calmodulin A"/>
    <property type="match status" value="1"/>
</dbReference>
<dbReference type="SUPFAM" id="SSF47473">
    <property type="entry name" value="EF-hand"/>
    <property type="match status" value="1"/>
</dbReference>
<evidence type="ECO:0000313" key="4">
    <source>
        <dbReference type="EMBL" id="CAL1527771.1"/>
    </source>
</evidence>
<name>A0AAV2H6B3_LYMST</name>
<dbReference type="PANTHER" id="PTHR23050">
    <property type="entry name" value="CALCIUM BINDING PROTEIN"/>
    <property type="match status" value="1"/>
</dbReference>
<protein>
    <recommendedName>
        <fullName evidence="3">EF-hand domain-containing protein</fullName>
    </recommendedName>
</protein>
<dbReference type="InterPro" id="IPR011992">
    <property type="entry name" value="EF-hand-dom_pair"/>
</dbReference>
<dbReference type="InterPro" id="IPR018247">
    <property type="entry name" value="EF_Hand_1_Ca_BS"/>
</dbReference>
<evidence type="ECO:0000259" key="3">
    <source>
        <dbReference type="PROSITE" id="PS50222"/>
    </source>
</evidence>
<comment type="caution">
    <text evidence="4">The sequence shown here is derived from an EMBL/GenBank/DDBJ whole genome shotgun (WGS) entry which is preliminary data.</text>
</comment>
<dbReference type="CDD" id="cd00051">
    <property type="entry name" value="EFh"/>
    <property type="match status" value="1"/>
</dbReference>
<dbReference type="Gene3D" id="1.10.238.10">
    <property type="entry name" value="EF-hand"/>
    <property type="match status" value="1"/>
</dbReference>
<feature type="domain" description="EF-hand" evidence="3">
    <location>
        <begin position="17"/>
        <end position="52"/>
    </location>
</feature>
<evidence type="ECO:0000256" key="1">
    <source>
        <dbReference type="ARBA" id="ARBA00022737"/>
    </source>
</evidence>
<dbReference type="SMART" id="SM00054">
    <property type="entry name" value="EFh"/>
    <property type="match status" value="3"/>
</dbReference>
<dbReference type="PROSITE" id="PS50222">
    <property type="entry name" value="EF_HAND_2"/>
    <property type="match status" value="3"/>
</dbReference>
<evidence type="ECO:0000313" key="5">
    <source>
        <dbReference type="Proteomes" id="UP001497497"/>
    </source>
</evidence>
<keyword evidence="5" id="KW-1185">Reference proteome</keyword>
<dbReference type="PROSITE" id="PS00018">
    <property type="entry name" value="EF_HAND_1"/>
    <property type="match status" value="1"/>
</dbReference>
<dbReference type="EMBL" id="CAXITT010000022">
    <property type="protein sequence ID" value="CAL1527771.1"/>
    <property type="molecule type" value="Genomic_DNA"/>
</dbReference>
<dbReference type="InterPro" id="IPR002048">
    <property type="entry name" value="EF_hand_dom"/>
</dbReference>
<gene>
    <name evidence="4" type="ORF">GSLYS_00001941001</name>
</gene>
<keyword evidence="1" id="KW-0677">Repeat</keyword>
<dbReference type="InterPro" id="IPR050145">
    <property type="entry name" value="Centrin_CML-like"/>
</dbReference>